<name>A0A6A6ZKU4_9PLEO</name>
<evidence type="ECO:0008006" key="5">
    <source>
        <dbReference type="Google" id="ProtNLM"/>
    </source>
</evidence>
<keyword evidence="2" id="KW-1133">Transmembrane helix</keyword>
<evidence type="ECO:0000256" key="2">
    <source>
        <dbReference type="SAM" id="Phobius"/>
    </source>
</evidence>
<protein>
    <recommendedName>
        <fullName evidence="5">Peroxin 26</fullName>
    </recommendedName>
</protein>
<dbReference type="OrthoDB" id="3981028at2759"/>
<feature type="compositionally biased region" description="Basic and acidic residues" evidence="1">
    <location>
        <begin position="288"/>
        <end position="328"/>
    </location>
</feature>
<keyword evidence="2" id="KW-0472">Membrane</keyword>
<sequence>MAAPYDDMNGSRYLSSSISSLSASRQQSSQIAKAYRQAAQLFLTRRLPEALSTIEPIITPAPQEDANGSGHDGELVGYAPVATASRGTRVKVWSFYLTFLNAVVELGAEEGKHAFGSARWKQLVSKCRDGSVWDEVVRDGYAGVEGDVDADVVVNLATLLLTHSPSQRLNQQKLETYLSATANPTFDISSHMSSTSYLQRRHSQRSNHNGTDTPRDLEKRIKLLELYTLHVLPRNEEWDYAREFITMSEVLDDERKEAFLLALHSLKEEKEDAEAREEKLRQQQQEQMEERRKETEAQRLEQSRAEDERRKREEENRRQPRSSDERFRKPPQAPPSQSARTSRQPPAKKPTSPPPGFYNRASTMFASVQSLISNTAHQMTANPMALFRTFLFLLAFVLAIGRRDLRERIMRILRNAWDKVRRTVGMGVKVSYI</sequence>
<dbReference type="AlphaFoldDB" id="A0A6A6ZKU4"/>
<organism evidence="3 4">
    <name type="scientific">Ophiobolus disseminans</name>
    <dbReference type="NCBI Taxonomy" id="1469910"/>
    <lineage>
        <taxon>Eukaryota</taxon>
        <taxon>Fungi</taxon>
        <taxon>Dikarya</taxon>
        <taxon>Ascomycota</taxon>
        <taxon>Pezizomycotina</taxon>
        <taxon>Dothideomycetes</taxon>
        <taxon>Pleosporomycetidae</taxon>
        <taxon>Pleosporales</taxon>
        <taxon>Pleosporineae</taxon>
        <taxon>Phaeosphaeriaceae</taxon>
        <taxon>Ophiobolus</taxon>
    </lineage>
</organism>
<gene>
    <name evidence="3" type="ORF">CC86DRAFT_106270</name>
</gene>
<evidence type="ECO:0000256" key="1">
    <source>
        <dbReference type="SAM" id="MobiDB-lite"/>
    </source>
</evidence>
<feature type="region of interest" description="Disordered" evidence="1">
    <location>
        <begin position="269"/>
        <end position="360"/>
    </location>
</feature>
<dbReference type="EMBL" id="MU006237">
    <property type="protein sequence ID" value="KAF2821556.1"/>
    <property type="molecule type" value="Genomic_DNA"/>
</dbReference>
<feature type="compositionally biased region" description="Polar residues" evidence="1">
    <location>
        <begin position="335"/>
        <end position="344"/>
    </location>
</feature>
<reference evidence="3" key="1">
    <citation type="journal article" date="2020" name="Stud. Mycol.">
        <title>101 Dothideomycetes genomes: a test case for predicting lifestyles and emergence of pathogens.</title>
        <authorList>
            <person name="Haridas S."/>
            <person name="Albert R."/>
            <person name="Binder M."/>
            <person name="Bloem J."/>
            <person name="Labutti K."/>
            <person name="Salamov A."/>
            <person name="Andreopoulos B."/>
            <person name="Baker S."/>
            <person name="Barry K."/>
            <person name="Bills G."/>
            <person name="Bluhm B."/>
            <person name="Cannon C."/>
            <person name="Castanera R."/>
            <person name="Culley D."/>
            <person name="Daum C."/>
            <person name="Ezra D."/>
            <person name="Gonzalez J."/>
            <person name="Henrissat B."/>
            <person name="Kuo A."/>
            <person name="Liang C."/>
            <person name="Lipzen A."/>
            <person name="Lutzoni F."/>
            <person name="Magnuson J."/>
            <person name="Mondo S."/>
            <person name="Nolan M."/>
            <person name="Ohm R."/>
            <person name="Pangilinan J."/>
            <person name="Park H.-J."/>
            <person name="Ramirez L."/>
            <person name="Alfaro M."/>
            <person name="Sun H."/>
            <person name="Tritt A."/>
            <person name="Yoshinaga Y."/>
            <person name="Zwiers L.-H."/>
            <person name="Turgeon B."/>
            <person name="Goodwin S."/>
            <person name="Spatafora J."/>
            <person name="Crous P."/>
            <person name="Grigoriev I."/>
        </authorList>
    </citation>
    <scope>NUCLEOTIDE SEQUENCE</scope>
    <source>
        <strain evidence="3">CBS 113818</strain>
    </source>
</reference>
<proteinExistence type="predicted"/>
<evidence type="ECO:0000313" key="3">
    <source>
        <dbReference type="EMBL" id="KAF2821556.1"/>
    </source>
</evidence>
<keyword evidence="4" id="KW-1185">Reference proteome</keyword>
<feature type="transmembrane region" description="Helical" evidence="2">
    <location>
        <begin position="384"/>
        <end position="401"/>
    </location>
</feature>
<dbReference type="Proteomes" id="UP000799424">
    <property type="component" value="Unassembled WGS sequence"/>
</dbReference>
<accession>A0A6A6ZKU4</accession>
<keyword evidence="2" id="KW-0812">Transmembrane</keyword>
<evidence type="ECO:0000313" key="4">
    <source>
        <dbReference type="Proteomes" id="UP000799424"/>
    </source>
</evidence>
<feature type="compositionally biased region" description="Pro residues" evidence="1">
    <location>
        <begin position="347"/>
        <end position="356"/>
    </location>
</feature>